<comment type="caution">
    <text evidence="2">The sequence shown here is derived from an EMBL/GenBank/DDBJ whole genome shotgun (WGS) entry which is preliminary data.</text>
</comment>
<feature type="non-terminal residue" evidence="2">
    <location>
        <position position="59"/>
    </location>
</feature>
<organism evidence="2 3">
    <name type="scientific">Datura stramonium</name>
    <name type="common">Jimsonweed</name>
    <name type="synonym">Common thornapple</name>
    <dbReference type="NCBI Taxonomy" id="4076"/>
    <lineage>
        <taxon>Eukaryota</taxon>
        <taxon>Viridiplantae</taxon>
        <taxon>Streptophyta</taxon>
        <taxon>Embryophyta</taxon>
        <taxon>Tracheophyta</taxon>
        <taxon>Spermatophyta</taxon>
        <taxon>Magnoliopsida</taxon>
        <taxon>eudicotyledons</taxon>
        <taxon>Gunneridae</taxon>
        <taxon>Pentapetalae</taxon>
        <taxon>asterids</taxon>
        <taxon>lamiids</taxon>
        <taxon>Solanales</taxon>
        <taxon>Solanaceae</taxon>
        <taxon>Solanoideae</taxon>
        <taxon>Datureae</taxon>
        <taxon>Datura</taxon>
    </lineage>
</organism>
<feature type="compositionally biased region" description="Acidic residues" evidence="1">
    <location>
        <begin position="1"/>
        <end position="10"/>
    </location>
</feature>
<keyword evidence="3" id="KW-1185">Reference proteome</keyword>
<dbReference type="EMBL" id="JACEIK010004973">
    <property type="protein sequence ID" value="MCD9646933.1"/>
    <property type="molecule type" value="Genomic_DNA"/>
</dbReference>
<evidence type="ECO:0000313" key="2">
    <source>
        <dbReference type="EMBL" id="MCD9646933.1"/>
    </source>
</evidence>
<sequence length="59" mass="6794">MEEEEEETQPLDDSLLADGDVEEVDKSEDVKYNSILEFRCMGLHSKHFFKLCSVGNDEL</sequence>
<accession>A0ABS8VHZ8</accession>
<reference evidence="2 3" key="1">
    <citation type="journal article" date="2021" name="BMC Genomics">
        <title>Datura genome reveals duplications of psychoactive alkaloid biosynthetic genes and high mutation rate following tissue culture.</title>
        <authorList>
            <person name="Rajewski A."/>
            <person name="Carter-House D."/>
            <person name="Stajich J."/>
            <person name="Litt A."/>
        </authorList>
    </citation>
    <scope>NUCLEOTIDE SEQUENCE [LARGE SCALE GENOMIC DNA]</scope>
    <source>
        <strain evidence="2">AR-01</strain>
    </source>
</reference>
<protein>
    <submittedName>
        <fullName evidence="2">Uncharacterized protein</fullName>
    </submittedName>
</protein>
<name>A0ABS8VHZ8_DATST</name>
<evidence type="ECO:0000256" key="1">
    <source>
        <dbReference type="SAM" id="MobiDB-lite"/>
    </source>
</evidence>
<gene>
    <name evidence="2" type="ORF">HAX54_037190</name>
</gene>
<evidence type="ECO:0000313" key="3">
    <source>
        <dbReference type="Proteomes" id="UP000823775"/>
    </source>
</evidence>
<feature type="region of interest" description="Disordered" evidence="1">
    <location>
        <begin position="1"/>
        <end position="22"/>
    </location>
</feature>
<proteinExistence type="predicted"/>
<dbReference type="Proteomes" id="UP000823775">
    <property type="component" value="Unassembled WGS sequence"/>
</dbReference>